<dbReference type="Proteomes" id="UP000043699">
    <property type="component" value="Unassembled WGS sequence"/>
</dbReference>
<evidence type="ECO:0000313" key="2">
    <source>
        <dbReference type="EMBL" id="CEG22051.1"/>
    </source>
</evidence>
<sequence>MKKLQLRQHRVRSKSLYATAGKHQVIAAAVIAGAGSLIWNAAFKGRYGESLFSGLQANKKS</sequence>
<accession>A0A098ELA3</accession>
<organism evidence="2 3">
    <name type="scientific">Planococcus massiliensis</name>
    <dbReference type="NCBI Taxonomy" id="1499687"/>
    <lineage>
        <taxon>Bacteria</taxon>
        <taxon>Bacillati</taxon>
        <taxon>Bacillota</taxon>
        <taxon>Bacilli</taxon>
        <taxon>Bacillales</taxon>
        <taxon>Caryophanaceae</taxon>
        <taxon>Planococcus</taxon>
    </lineage>
</organism>
<keyword evidence="3" id="KW-1185">Reference proteome</keyword>
<proteinExistence type="predicted"/>
<feature type="transmembrane region" description="Helical" evidence="1">
    <location>
        <begin position="21"/>
        <end position="42"/>
    </location>
</feature>
<keyword evidence="1" id="KW-1133">Transmembrane helix</keyword>
<evidence type="ECO:0000313" key="3">
    <source>
        <dbReference type="Proteomes" id="UP000043699"/>
    </source>
</evidence>
<gene>
    <name evidence="2" type="ORF">BN1080_00971</name>
</gene>
<dbReference type="EMBL" id="CCXS01000001">
    <property type="protein sequence ID" value="CEG22051.1"/>
    <property type="molecule type" value="Genomic_DNA"/>
</dbReference>
<evidence type="ECO:0000256" key="1">
    <source>
        <dbReference type="SAM" id="Phobius"/>
    </source>
</evidence>
<dbReference type="STRING" id="1499687.BN1080_00971"/>
<protein>
    <submittedName>
        <fullName evidence="2">Uncharacterized protein</fullName>
    </submittedName>
</protein>
<reference evidence="2 3" key="1">
    <citation type="submission" date="2014-09" db="EMBL/GenBank/DDBJ databases">
        <authorList>
            <person name="Urmite Genomes Urmite Genomes"/>
        </authorList>
    </citation>
    <scope>NUCLEOTIDE SEQUENCE [LARGE SCALE GENOMIC DNA]</scope>
    <source>
        <strain evidence="2 3">ES2</strain>
    </source>
</reference>
<keyword evidence="1" id="KW-0812">Transmembrane</keyword>
<name>A0A098ELA3_9BACL</name>
<keyword evidence="1" id="KW-0472">Membrane</keyword>
<dbReference type="AlphaFoldDB" id="A0A098ELA3"/>